<organism evidence="1 2">
    <name type="scientific">Limnoglobus roseus</name>
    <dbReference type="NCBI Taxonomy" id="2598579"/>
    <lineage>
        <taxon>Bacteria</taxon>
        <taxon>Pseudomonadati</taxon>
        <taxon>Planctomycetota</taxon>
        <taxon>Planctomycetia</taxon>
        <taxon>Gemmatales</taxon>
        <taxon>Gemmataceae</taxon>
        <taxon>Limnoglobus</taxon>
    </lineage>
</organism>
<evidence type="ECO:0000313" key="2">
    <source>
        <dbReference type="Proteomes" id="UP000324974"/>
    </source>
</evidence>
<sequence length="96" mass="10147">MLFSAPAHRVYQVADGRYCDPLAVRTKLLSQTRGDLNALLSAAQTADDAEAAAAMGTLAEAAREAFGFAAFDPSTGAGATETECLAELYRYLEWAA</sequence>
<evidence type="ECO:0000313" key="1">
    <source>
        <dbReference type="EMBL" id="QEL17146.1"/>
    </source>
</evidence>
<keyword evidence="2" id="KW-1185">Reference proteome</keyword>
<proteinExistence type="predicted"/>
<dbReference type="KEGG" id="lrs:PX52LOC_04127"/>
<gene>
    <name evidence="1" type="ORF">PX52LOC_04127</name>
</gene>
<reference evidence="2" key="1">
    <citation type="submission" date="2019-08" db="EMBL/GenBank/DDBJ databases">
        <title>Limnoglobus roseus gen. nov., sp. nov., a novel freshwater planctomycete with a giant genome from the family Gemmataceae.</title>
        <authorList>
            <person name="Kulichevskaya I.S."/>
            <person name="Naumoff D.G."/>
            <person name="Miroshnikov K."/>
            <person name="Ivanova A."/>
            <person name="Philippov D.A."/>
            <person name="Hakobyan A."/>
            <person name="Rijpstra I.C."/>
            <person name="Sinninghe Damste J.S."/>
            <person name="Liesack W."/>
            <person name="Dedysh S.N."/>
        </authorList>
    </citation>
    <scope>NUCLEOTIDE SEQUENCE [LARGE SCALE GENOMIC DNA]</scope>
    <source>
        <strain evidence="2">PX52</strain>
    </source>
</reference>
<dbReference type="AlphaFoldDB" id="A0A5C1AGN8"/>
<dbReference type="EMBL" id="CP042425">
    <property type="protein sequence ID" value="QEL17146.1"/>
    <property type="molecule type" value="Genomic_DNA"/>
</dbReference>
<name>A0A5C1AGN8_9BACT</name>
<protein>
    <submittedName>
        <fullName evidence="1">Uncharacterized protein</fullName>
    </submittedName>
</protein>
<dbReference type="Proteomes" id="UP000324974">
    <property type="component" value="Chromosome"/>
</dbReference>
<dbReference type="RefSeq" id="WP_149111790.1">
    <property type="nucleotide sequence ID" value="NZ_CP042425.1"/>
</dbReference>
<accession>A0A5C1AGN8</accession>